<dbReference type="SUPFAM" id="SSF48264">
    <property type="entry name" value="Cytochrome P450"/>
    <property type="match status" value="1"/>
</dbReference>
<dbReference type="GO" id="GO:0004497">
    <property type="term" value="F:monooxygenase activity"/>
    <property type="evidence" value="ECO:0007669"/>
    <property type="project" value="UniProtKB-KW"/>
</dbReference>
<dbReference type="EMBL" id="CAJPVI010000077">
    <property type="protein sequence ID" value="CAG2160305.1"/>
    <property type="molecule type" value="Genomic_DNA"/>
</dbReference>
<dbReference type="InterPro" id="IPR012675">
    <property type="entry name" value="Beta-grasp_dom_sf"/>
</dbReference>
<dbReference type="EC" id="1.14.13.239" evidence="4"/>
<dbReference type="Pfam" id="PF00067">
    <property type="entry name" value="p450"/>
    <property type="match status" value="1"/>
</dbReference>
<dbReference type="PROSITE" id="PS51384">
    <property type="entry name" value="FAD_FR"/>
    <property type="match status" value="1"/>
</dbReference>
<dbReference type="InterPro" id="IPR017938">
    <property type="entry name" value="Riboflavin_synthase-like_b-brl"/>
</dbReference>
<protein>
    <submittedName>
        <fullName evidence="4">Carnitine monooxygenase reductase subunit</fullName>
        <ecNumber evidence="4">1.14.13.239</ecNumber>
    </submittedName>
</protein>
<accession>A0ABN7QCA6</accession>
<dbReference type="InterPro" id="IPR002397">
    <property type="entry name" value="Cyt_P450_B"/>
</dbReference>
<dbReference type="PROSITE" id="PS00086">
    <property type="entry name" value="CYTOCHROME_P450"/>
    <property type="match status" value="1"/>
</dbReference>
<keyword evidence="4" id="KW-0560">Oxidoreductase</keyword>
<keyword evidence="4" id="KW-0503">Monooxygenase</keyword>
<dbReference type="CDD" id="cd00207">
    <property type="entry name" value="fer2"/>
    <property type="match status" value="1"/>
</dbReference>
<reference evidence="4 5" key="1">
    <citation type="submission" date="2021-03" db="EMBL/GenBank/DDBJ databases">
        <authorList>
            <person name="Peeters C."/>
        </authorList>
    </citation>
    <scope>NUCLEOTIDE SEQUENCE [LARGE SCALE GENOMIC DNA]</scope>
    <source>
        <strain evidence="4 5">LMG 26411</strain>
    </source>
</reference>
<sequence>MTAATPNSTDSLMQKCPFSHGAQPAAAAPNGCPVSAQAAAFDPFGDGYQQDPPEYVRWSREQEPVFYSPQLGYWVVTRYDDIKAVFRDNLTFSPAIALEKITPTGPEANAVLASYGYAMNRTLVNEDEPAHMPRRRALMEPFTPEQLKHHEPLVRKLAREYVDRFIDDGKADLVDQMLWEVPLTVALHFLGVPEEDMDLLRQYSIAHTVNTWGRPKAEEQVAVAHAVGNFWQLAGRILDKMRADPSAPGWMQYGIRKQKELPEVVTDSYLHSMMMAGIVAAHETTANASANAIKLLLQHPDVWREICEDPALIPNAVEECLRHNGSVAAWRRVATRDTEVGGIPIAAGSKLLIVTSSANHDEAHFADADLFDIRRENAADQLTFGYGSHQCMGKNLARMEMQIFLEELTRRLPHMRLSQQAFTYLPNTSFRGPEHLWVEWDPAQNPERTQPELLAQQTPVRIGEPSGQAISRPVIVQSVTTAADGIVRLRLASPDGKPMPRWSPGSHIDVDCGDTGLSRQYSLCGDPAETGVLEIAVLREAESRGGSAWIHDHVKPGDRLKIRGPRNHFRMDEGCRKAIFIAGGIGITPVSAMARRALALGIDYEIHYSGRTRAGMAMIDELRALHGERLHLHIKEEGGRNDLDALLARTDRSAQIYACGPARMVEALEQACTGWPDDALRVEHFATTLGTLDPSKEQPFEVELKDSGLTVTVPADQTLLTTLRCAGIDIQSDCEEGLCGSCEVRVLAGSVDHRDVVLTRGEREANTKMMTCCSRALPGTRLVLEL</sequence>
<dbReference type="SUPFAM" id="SSF54292">
    <property type="entry name" value="2Fe-2S ferredoxin-like"/>
    <property type="match status" value="1"/>
</dbReference>
<dbReference type="InterPro" id="IPR001433">
    <property type="entry name" value="OxRdtase_FAD/NAD-bd"/>
</dbReference>
<evidence type="ECO:0000259" key="2">
    <source>
        <dbReference type="PROSITE" id="PS51085"/>
    </source>
</evidence>
<dbReference type="InterPro" id="IPR036396">
    <property type="entry name" value="Cyt_P450_sf"/>
</dbReference>
<proteinExistence type="inferred from homology"/>
<comment type="caution">
    <text evidence="4">The sequence shown here is derived from an EMBL/GenBank/DDBJ whole genome shotgun (WGS) entry which is preliminary data.</text>
</comment>
<evidence type="ECO:0000313" key="5">
    <source>
        <dbReference type="Proteomes" id="UP000672657"/>
    </source>
</evidence>
<feature type="domain" description="2Fe-2S ferredoxin-type" evidence="2">
    <location>
        <begin position="698"/>
        <end position="786"/>
    </location>
</feature>
<organism evidence="4 5">
    <name type="scientific">Cupriavidus numazuensis</name>
    <dbReference type="NCBI Taxonomy" id="221992"/>
    <lineage>
        <taxon>Bacteria</taxon>
        <taxon>Pseudomonadati</taxon>
        <taxon>Pseudomonadota</taxon>
        <taxon>Betaproteobacteria</taxon>
        <taxon>Burkholderiales</taxon>
        <taxon>Burkholderiaceae</taxon>
        <taxon>Cupriavidus</taxon>
    </lineage>
</organism>
<keyword evidence="5" id="KW-1185">Reference proteome</keyword>
<dbReference type="PANTHER" id="PTHR46696:SF6">
    <property type="entry name" value="P450, PUTATIVE (EUROFUNG)-RELATED"/>
    <property type="match status" value="1"/>
</dbReference>
<dbReference type="InterPro" id="IPR017927">
    <property type="entry name" value="FAD-bd_FR_type"/>
</dbReference>
<dbReference type="CDD" id="cd06185">
    <property type="entry name" value="PDR_like"/>
    <property type="match status" value="1"/>
</dbReference>
<dbReference type="SUPFAM" id="SSF52343">
    <property type="entry name" value="Ferredoxin reductase-like, C-terminal NADP-linked domain"/>
    <property type="match status" value="1"/>
</dbReference>
<dbReference type="InterPro" id="IPR001041">
    <property type="entry name" value="2Fe-2S_ferredoxin-type"/>
</dbReference>
<evidence type="ECO:0000313" key="4">
    <source>
        <dbReference type="EMBL" id="CAG2160305.1"/>
    </source>
</evidence>
<dbReference type="CDD" id="cd11078">
    <property type="entry name" value="CYP130-like"/>
    <property type="match status" value="1"/>
</dbReference>
<dbReference type="InterPro" id="IPR039261">
    <property type="entry name" value="FNR_nucleotide-bd"/>
</dbReference>
<dbReference type="Pfam" id="PF00175">
    <property type="entry name" value="NAD_binding_1"/>
    <property type="match status" value="1"/>
</dbReference>
<dbReference type="InterPro" id="IPR001128">
    <property type="entry name" value="Cyt_P450"/>
</dbReference>
<dbReference type="Gene3D" id="3.40.50.80">
    <property type="entry name" value="Nucleotide-binding domain of ferredoxin-NADP reductase (FNR) module"/>
    <property type="match status" value="1"/>
</dbReference>
<dbReference type="PRINTS" id="PR00359">
    <property type="entry name" value="BP450"/>
</dbReference>
<dbReference type="PROSITE" id="PS00197">
    <property type="entry name" value="2FE2S_FER_1"/>
    <property type="match status" value="1"/>
</dbReference>
<evidence type="ECO:0000256" key="1">
    <source>
        <dbReference type="ARBA" id="ARBA00010617"/>
    </source>
</evidence>
<gene>
    <name evidence="4" type="ORF">LMG26411_07385</name>
</gene>
<comment type="similarity">
    <text evidence="1">Belongs to the cytochrome P450 family.</text>
</comment>
<evidence type="ECO:0000259" key="3">
    <source>
        <dbReference type="PROSITE" id="PS51384"/>
    </source>
</evidence>
<dbReference type="PANTHER" id="PTHR46696">
    <property type="entry name" value="P450, PUTATIVE (EUROFUNG)-RELATED"/>
    <property type="match status" value="1"/>
</dbReference>
<dbReference type="PROSITE" id="PS51085">
    <property type="entry name" value="2FE2S_FER_2"/>
    <property type="match status" value="1"/>
</dbReference>
<dbReference type="Pfam" id="PF00111">
    <property type="entry name" value="Fer2"/>
    <property type="match status" value="1"/>
</dbReference>
<dbReference type="InterPro" id="IPR036010">
    <property type="entry name" value="2Fe-2S_ferredoxin-like_sf"/>
</dbReference>
<dbReference type="InterPro" id="IPR017972">
    <property type="entry name" value="Cyt_P450_CS"/>
</dbReference>
<dbReference type="Proteomes" id="UP000672657">
    <property type="component" value="Unassembled WGS sequence"/>
</dbReference>
<feature type="domain" description="FAD-binding FR-type" evidence="3">
    <location>
        <begin position="469"/>
        <end position="572"/>
    </location>
</feature>
<dbReference type="RefSeq" id="WP_376989951.1">
    <property type="nucleotide sequence ID" value="NZ_CAJPVI010000077.1"/>
</dbReference>
<dbReference type="InterPro" id="IPR006058">
    <property type="entry name" value="2Fe2S_fd_BS"/>
</dbReference>
<dbReference type="Gene3D" id="1.10.630.10">
    <property type="entry name" value="Cytochrome P450"/>
    <property type="match status" value="1"/>
</dbReference>
<dbReference type="Gene3D" id="3.10.20.30">
    <property type="match status" value="1"/>
</dbReference>
<dbReference type="Gene3D" id="2.40.30.10">
    <property type="entry name" value="Translation factors"/>
    <property type="match status" value="1"/>
</dbReference>
<dbReference type="SUPFAM" id="SSF63380">
    <property type="entry name" value="Riboflavin synthase domain-like"/>
    <property type="match status" value="1"/>
</dbReference>
<name>A0ABN7QCA6_9BURK</name>